<dbReference type="Proteomes" id="UP000830198">
    <property type="component" value="Chromosome"/>
</dbReference>
<keyword evidence="2" id="KW-1185">Reference proteome</keyword>
<protein>
    <submittedName>
        <fullName evidence="1">Uncharacterized protein</fullName>
    </submittedName>
</protein>
<evidence type="ECO:0000313" key="1">
    <source>
        <dbReference type="EMBL" id="UPK67610.1"/>
    </source>
</evidence>
<sequence length="229" mass="25526">MGLFDLFKKQAAPKQRTALTHTPYGDNATNLIYNLLFCDDLELYKTNTEAPYSYPFNILFSEASTVEDLQKIIDDTGTDTRIKILAYNSQYAKGHHPGNKELLAVIIEVGLEGGLDVLASFKNGTARYINQTGKILIWESTTDAKANELTEDLFAKSLQIVHQIGPWDQPRRPNPTSGNTRITFLVSDGLYFGEGPTNVLFNDQLASPALTSATRLMQYLTERSLQANE</sequence>
<dbReference type="EMBL" id="CP095855">
    <property type="protein sequence ID" value="UPK67610.1"/>
    <property type="molecule type" value="Genomic_DNA"/>
</dbReference>
<evidence type="ECO:0000313" key="2">
    <source>
        <dbReference type="Proteomes" id="UP000830198"/>
    </source>
</evidence>
<dbReference type="RefSeq" id="WP_247809980.1">
    <property type="nucleotide sequence ID" value="NZ_CP095855.1"/>
</dbReference>
<organism evidence="1 2">
    <name type="scientific">Chitinophaga filiformis</name>
    <name type="common">Myxococcus filiformis</name>
    <name type="synonym">Flexibacter filiformis</name>
    <dbReference type="NCBI Taxonomy" id="104663"/>
    <lineage>
        <taxon>Bacteria</taxon>
        <taxon>Pseudomonadati</taxon>
        <taxon>Bacteroidota</taxon>
        <taxon>Chitinophagia</taxon>
        <taxon>Chitinophagales</taxon>
        <taxon>Chitinophagaceae</taxon>
        <taxon>Chitinophaga</taxon>
    </lineage>
</organism>
<accession>A0ABY4HUY8</accession>
<gene>
    <name evidence="1" type="ORF">MYF79_21930</name>
</gene>
<reference evidence="1 2" key="1">
    <citation type="submission" date="2022-04" db="EMBL/GenBank/DDBJ databases">
        <title>The arsenic-methylating capacity of Chitinophaga filiformis YT5 during chitin decomposition.</title>
        <authorList>
            <person name="Chen G."/>
            <person name="Liang Y."/>
        </authorList>
    </citation>
    <scope>NUCLEOTIDE SEQUENCE [LARGE SCALE GENOMIC DNA]</scope>
    <source>
        <strain evidence="1 2">YT5</strain>
    </source>
</reference>
<proteinExistence type="predicted"/>
<name>A0ABY4HUY8_CHIFI</name>